<dbReference type="GO" id="GO:0008360">
    <property type="term" value="P:regulation of cell shape"/>
    <property type="evidence" value="ECO:0007669"/>
    <property type="project" value="UniProtKB-KW"/>
</dbReference>
<comment type="cofactor">
    <cofactor evidence="1 20">
        <name>FAD</name>
        <dbReference type="ChEBI" id="CHEBI:57692"/>
    </cofactor>
</comment>
<evidence type="ECO:0000256" key="19">
    <source>
        <dbReference type="ARBA" id="ARBA00048914"/>
    </source>
</evidence>
<evidence type="ECO:0000256" key="6">
    <source>
        <dbReference type="ARBA" id="ARBA00012518"/>
    </source>
</evidence>
<dbReference type="Gene3D" id="3.30.465.10">
    <property type="match status" value="1"/>
</dbReference>
<dbReference type="Gene3D" id="3.90.78.10">
    <property type="entry name" value="UDP-N-acetylenolpyruvoylglucosamine reductase, C-terminal domain"/>
    <property type="match status" value="1"/>
</dbReference>
<evidence type="ECO:0000313" key="22">
    <source>
        <dbReference type="EMBL" id="SHF02386.1"/>
    </source>
</evidence>
<keyword evidence="23" id="KW-1185">Reference proteome</keyword>
<keyword evidence="14 20" id="KW-0573">Peptidoglycan synthesis</keyword>
<dbReference type="GO" id="GO:0071555">
    <property type="term" value="P:cell wall organization"/>
    <property type="evidence" value="ECO:0007669"/>
    <property type="project" value="UniProtKB-KW"/>
</dbReference>
<dbReference type="InterPro" id="IPR036318">
    <property type="entry name" value="FAD-bd_PCMH-like_sf"/>
</dbReference>
<dbReference type="SUPFAM" id="SSF56176">
    <property type="entry name" value="FAD-binding/transporter-associated domain-like"/>
    <property type="match status" value="1"/>
</dbReference>
<dbReference type="HAMAP" id="MF_00037">
    <property type="entry name" value="MurB"/>
    <property type="match status" value="1"/>
</dbReference>
<gene>
    <name evidence="20" type="primary">murB</name>
    <name evidence="22" type="ORF">SAMN02745204_01632</name>
</gene>
<dbReference type="GO" id="GO:0008762">
    <property type="term" value="F:UDP-N-acetylmuramate dehydrogenase activity"/>
    <property type="evidence" value="ECO:0007669"/>
    <property type="project" value="UniProtKB-UniRule"/>
</dbReference>
<dbReference type="NCBIfam" id="NF010478">
    <property type="entry name" value="PRK13903.1"/>
    <property type="match status" value="1"/>
</dbReference>
<dbReference type="PANTHER" id="PTHR21071:SF4">
    <property type="entry name" value="UDP-N-ACETYLENOLPYRUVOYLGLUCOSAMINE REDUCTASE"/>
    <property type="match status" value="1"/>
</dbReference>
<dbReference type="InterPro" id="IPR011601">
    <property type="entry name" value="MurB_C"/>
</dbReference>
<evidence type="ECO:0000256" key="16">
    <source>
        <dbReference type="ARBA" id="ARBA00023306"/>
    </source>
</evidence>
<evidence type="ECO:0000256" key="17">
    <source>
        <dbReference type="ARBA" id="ARBA00023316"/>
    </source>
</evidence>
<dbReference type="EC" id="1.3.1.98" evidence="6 20"/>
<evidence type="ECO:0000256" key="3">
    <source>
        <dbReference type="ARBA" id="ARBA00004496"/>
    </source>
</evidence>
<dbReference type="GO" id="GO:0051301">
    <property type="term" value="P:cell division"/>
    <property type="evidence" value="ECO:0007669"/>
    <property type="project" value="UniProtKB-KW"/>
</dbReference>
<protein>
    <recommendedName>
        <fullName evidence="7 20">UDP-N-acetylenolpyruvoylglucosamine reductase</fullName>
        <ecNumber evidence="6 20">1.3.1.98</ecNumber>
    </recommendedName>
    <alternativeName>
        <fullName evidence="18 20">UDP-N-acetylmuramate dehydrogenase</fullName>
    </alternativeName>
</protein>
<feature type="active site" evidence="20">
    <location>
        <position position="343"/>
    </location>
</feature>
<dbReference type="OrthoDB" id="9804753at2"/>
<dbReference type="Pfam" id="PF02873">
    <property type="entry name" value="MurB_C"/>
    <property type="match status" value="1"/>
</dbReference>
<dbReference type="STRING" id="213588.SAMN02745204_01632"/>
<organism evidence="22 23">
    <name type="scientific">Thermomonas hydrothermalis</name>
    <dbReference type="NCBI Taxonomy" id="213588"/>
    <lineage>
        <taxon>Bacteria</taxon>
        <taxon>Pseudomonadati</taxon>
        <taxon>Pseudomonadota</taxon>
        <taxon>Gammaproteobacteria</taxon>
        <taxon>Lysobacterales</taxon>
        <taxon>Lysobacteraceae</taxon>
        <taxon>Thermomonas</taxon>
    </lineage>
</organism>
<dbReference type="RefSeq" id="WP_072756106.1">
    <property type="nucleotide sequence ID" value="NZ_FQUK01000026.1"/>
</dbReference>
<keyword evidence="16 20" id="KW-0131">Cell cycle</keyword>
<feature type="active site" description="Proton donor" evidence="20">
    <location>
        <position position="246"/>
    </location>
</feature>
<evidence type="ECO:0000256" key="7">
    <source>
        <dbReference type="ARBA" id="ARBA00015188"/>
    </source>
</evidence>
<dbReference type="InterPro" id="IPR016169">
    <property type="entry name" value="FAD-bd_PCMH_sub2"/>
</dbReference>
<dbReference type="GO" id="GO:0009252">
    <property type="term" value="P:peptidoglycan biosynthetic process"/>
    <property type="evidence" value="ECO:0007669"/>
    <property type="project" value="UniProtKB-UniRule"/>
</dbReference>
<evidence type="ECO:0000256" key="1">
    <source>
        <dbReference type="ARBA" id="ARBA00001974"/>
    </source>
</evidence>
<evidence type="ECO:0000256" key="10">
    <source>
        <dbReference type="ARBA" id="ARBA00022630"/>
    </source>
</evidence>
<dbReference type="PROSITE" id="PS51387">
    <property type="entry name" value="FAD_PCMH"/>
    <property type="match status" value="1"/>
</dbReference>
<evidence type="ECO:0000256" key="11">
    <source>
        <dbReference type="ARBA" id="ARBA00022827"/>
    </source>
</evidence>
<dbReference type="InterPro" id="IPR016166">
    <property type="entry name" value="FAD-bd_PCMH"/>
</dbReference>
<dbReference type="GO" id="GO:0071949">
    <property type="term" value="F:FAD binding"/>
    <property type="evidence" value="ECO:0007669"/>
    <property type="project" value="InterPro"/>
</dbReference>
<evidence type="ECO:0000256" key="20">
    <source>
        <dbReference type="HAMAP-Rule" id="MF_00037"/>
    </source>
</evidence>
<dbReference type="EMBL" id="FQUK01000026">
    <property type="protein sequence ID" value="SHF02386.1"/>
    <property type="molecule type" value="Genomic_DNA"/>
</dbReference>
<dbReference type="GO" id="GO:0005829">
    <property type="term" value="C:cytosol"/>
    <property type="evidence" value="ECO:0007669"/>
    <property type="project" value="TreeGrafter"/>
</dbReference>
<keyword evidence="13 20" id="KW-0133">Cell shape</keyword>
<keyword evidence="9 20" id="KW-0132">Cell division</keyword>
<evidence type="ECO:0000259" key="21">
    <source>
        <dbReference type="PROSITE" id="PS51387"/>
    </source>
</evidence>
<sequence>MSHIQAPGYRITENARLDARNTFGVRARAPMLVEVTDTAALPELAGYAMLRDPALLVLGGGSNLLLAADPPGAVLTFNTCGISLLDASDRQALVRAEAGVVWHDFVLWTLGHGLSGLENLALIPGTVGAAPIQNIGAYGVEVCECVHAVEAFDRHTGRFVRLSPADCAFAYRDSVFKQQPDRYWVTAVEFSLSRQFQPRLDYAGLAAELQAMGVTDSPRPAQVAEAVIRIRRRKLPDPAVLGNAGSFFKNPLVPQAQAEALRAEHPALPVYPAGDGVRCKLSAAWLIEQCGWKGHRDGDAGVSAQHALVLVNHGNASGADLLALARRIAASVQARFGVAIEPEPRLVGATW</sequence>
<keyword evidence="12 20" id="KW-0521">NADP</keyword>
<dbReference type="AlphaFoldDB" id="A0A1M4Y9V4"/>
<dbReference type="Proteomes" id="UP000242857">
    <property type="component" value="Unassembled WGS sequence"/>
</dbReference>
<reference evidence="23" key="1">
    <citation type="submission" date="2016-11" db="EMBL/GenBank/DDBJ databases">
        <authorList>
            <person name="Varghese N."/>
            <person name="Submissions S."/>
        </authorList>
    </citation>
    <scope>NUCLEOTIDE SEQUENCE [LARGE SCALE GENOMIC DNA]</scope>
    <source>
        <strain evidence="23">DSM 14834</strain>
    </source>
</reference>
<comment type="pathway">
    <text evidence="4 20">Cell wall biogenesis; peptidoglycan biosynthesis.</text>
</comment>
<dbReference type="NCBIfam" id="NF000755">
    <property type="entry name" value="PRK00046.1"/>
    <property type="match status" value="1"/>
</dbReference>
<keyword evidence="8 20" id="KW-0963">Cytoplasm</keyword>
<comment type="subcellular location">
    <subcellularLocation>
        <location evidence="3 20">Cytoplasm</location>
    </subcellularLocation>
</comment>
<comment type="catalytic activity">
    <reaction evidence="19 20">
        <text>UDP-N-acetyl-alpha-D-muramate + NADP(+) = UDP-N-acetyl-3-O-(1-carboxyvinyl)-alpha-D-glucosamine + NADPH + H(+)</text>
        <dbReference type="Rhea" id="RHEA:12248"/>
        <dbReference type="ChEBI" id="CHEBI:15378"/>
        <dbReference type="ChEBI" id="CHEBI:57783"/>
        <dbReference type="ChEBI" id="CHEBI:58349"/>
        <dbReference type="ChEBI" id="CHEBI:68483"/>
        <dbReference type="ChEBI" id="CHEBI:70757"/>
        <dbReference type="EC" id="1.3.1.98"/>
    </reaction>
</comment>
<evidence type="ECO:0000256" key="15">
    <source>
        <dbReference type="ARBA" id="ARBA00023002"/>
    </source>
</evidence>
<comment type="similarity">
    <text evidence="5 20">Belongs to the MurB family.</text>
</comment>
<dbReference type="InterPro" id="IPR016167">
    <property type="entry name" value="FAD-bd_PCMH_sub1"/>
</dbReference>
<dbReference type="NCBIfam" id="TIGR00179">
    <property type="entry name" value="murB"/>
    <property type="match status" value="1"/>
</dbReference>
<evidence type="ECO:0000256" key="5">
    <source>
        <dbReference type="ARBA" id="ARBA00010485"/>
    </source>
</evidence>
<evidence type="ECO:0000313" key="23">
    <source>
        <dbReference type="Proteomes" id="UP000242857"/>
    </source>
</evidence>
<evidence type="ECO:0000256" key="13">
    <source>
        <dbReference type="ARBA" id="ARBA00022960"/>
    </source>
</evidence>
<dbReference type="UniPathway" id="UPA00219"/>
<evidence type="ECO:0000256" key="12">
    <source>
        <dbReference type="ARBA" id="ARBA00022857"/>
    </source>
</evidence>
<accession>A0A1M4Y9V4</accession>
<feature type="active site" evidence="20">
    <location>
        <position position="172"/>
    </location>
</feature>
<keyword evidence="10 20" id="KW-0285">Flavoprotein</keyword>
<comment type="function">
    <text evidence="2 20">Cell wall formation.</text>
</comment>
<evidence type="ECO:0000256" key="14">
    <source>
        <dbReference type="ARBA" id="ARBA00022984"/>
    </source>
</evidence>
<dbReference type="SUPFAM" id="SSF56194">
    <property type="entry name" value="Uridine diphospho-N-Acetylenolpyruvylglucosamine reductase, MurB, C-terminal domain"/>
    <property type="match status" value="1"/>
</dbReference>
<name>A0A1M4Y9V4_9GAMM</name>
<evidence type="ECO:0000256" key="18">
    <source>
        <dbReference type="ARBA" id="ARBA00031026"/>
    </source>
</evidence>
<dbReference type="Gene3D" id="3.30.43.10">
    <property type="entry name" value="Uridine Diphospho-n-acetylenolpyruvylglucosamine Reductase, domain 2"/>
    <property type="match status" value="1"/>
</dbReference>
<dbReference type="Pfam" id="PF01565">
    <property type="entry name" value="FAD_binding_4"/>
    <property type="match status" value="1"/>
</dbReference>
<keyword evidence="17 20" id="KW-0961">Cell wall biogenesis/degradation</keyword>
<dbReference type="PANTHER" id="PTHR21071">
    <property type="entry name" value="UDP-N-ACETYLENOLPYRUVOYLGLUCOSAMINE REDUCTASE"/>
    <property type="match status" value="1"/>
</dbReference>
<proteinExistence type="inferred from homology"/>
<evidence type="ECO:0000256" key="4">
    <source>
        <dbReference type="ARBA" id="ARBA00004752"/>
    </source>
</evidence>
<evidence type="ECO:0000256" key="9">
    <source>
        <dbReference type="ARBA" id="ARBA00022618"/>
    </source>
</evidence>
<evidence type="ECO:0000256" key="8">
    <source>
        <dbReference type="ARBA" id="ARBA00022490"/>
    </source>
</evidence>
<evidence type="ECO:0000256" key="2">
    <source>
        <dbReference type="ARBA" id="ARBA00003921"/>
    </source>
</evidence>
<dbReference type="InterPro" id="IPR003170">
    <property type="entry name" value="MurB"/>
</dbReference>
<keyword evidence="15 20" id="KW-0560">Oxidoreductase</keyword>
<feature type="domain" description="FAD-binding PCMH-type" evidence="21">
    <location>
        <begin position="25"/>
        <end position="195"/>
    </location>
</feature>
<keyword evidence="11 20" id="KW-0274">FAD</keyword>
<dbReference type="InterPro" id="IPR006094">
    <property type="entry name" value="Oxid_FAD_bind_N"/>
</dbReference>
<dbReference type="InterPro" id="IPR036635">
    <property type="entry name" value="MurB_C_sf"/>
</dbReference>